<evidence type="ECO:0000256" key="1">
    <source>
        <dbReference type="SAM" id="MobiDB-lite"/>
    </source>
</evidence>
<dbReference type="InterPro" id="IPR036770">
    <property type="entry name" value="Ankyrin_rpt-contain_sf"/>
</dbReference>
<dbReference type="InterPro" id="IPR002110">
    <property type="entry name" value="Ankyrin_rpt"/>
</dbReference>
<feature type="compositionally biased region" description="Basic residues" evidence="1">
    <location>
        <begin position="206"/>
        <end position="230"/>
    </location>
</feature>
<organism evidence="2">
    <name type="scientific">viral metagenome</name>
    <dbReference type="NCBI Taxonomy" id="1070528"/>
    <lineage>
        <taxon>unclassified sequences</taxon>
        <taxon>metagenomes</taxon>
        <taxon>organismal metagenomes</taxon>
    </lineage>
</organism>
<sequence>MNPADIQVFVENRGRQKNINQMEKMIKEGKITDINVTTSIQGNHSVTDGMTALIYQSGNGKIEAMMWILDKMKSQGNLEGINIQDSNDHTALFMAAYFGDYDKVQLLIDYGADRTIGDPLEAANRKLENSTDILIKDKYNKVISLLETYFPPINTTNIHKEDLIEQKNKKRSYLSWRNARLENAPSPSFGSQVIRAPTIQQQTIRKGGKRRKTKKNKRKTRKNRRKTRTF</sequence>
<feature type="region of interest" description="Disordered" evidence="1">
    <location>
        <begin position="186"/>
        <end position="230"/>
    </location>
</feature>
<dbReference type="Pfam" id="PF12796">
    <property type="entry name" value="Ank_2"/>
    <property type="match status" value="1"/>
</dbReference>
<evidence type="ECO:0000313" key="2">
    <source>
        <dbReference type="EMBL" id="QHT91677.1"/>
    </source>
</evidence>
<dbReference type="AlphaFoldDB" id="A0A6C0IIC8"/>
<proteinExistence type="predicted"/>
<dbReference type="SUPFAM" id="SSF48403">
    <property type="entry name" value="Ankyrin repeat"/>
    <property type="match status" value="1"/>
</dbReference>
<dbReference type="Gene3D" id="1.25.40.20">
    <property type="entry name" value="Ankyrin repeat-containing domain"/>
    <property type="match status" value="1"/>
</dbReference>
<dbReference type="SMART" id="SM00248">
    <property type="entry name" value="ANK"/>
    <property type="match status" value="2"/>
</dbReference>
<accession>A0A6C0IIC8</accession>
<dbReference type="EMBL" id="MN740167">
    <property type="protein sequence ID" value="QHT91677.1"/>
    <property type="molecule type" value="Genomic_DNA"/>
</dbReference>
<name>A0A6C0IIC8_9ZZZZ</name>
<reference evidence="2" key="1">
    <citation type="journal article" date="2020" name="Nature">
        <title>Giant virus diversity and host interactions through global metagenomics.</title>
        <authorList>
            <person name="Schulz F."/>
            <person name="Roux S."/>
            <person name="Paez-Espino D."/>
            <person name="Jungbluth S."/>
            <person name="Walsh D.A."/>
            <person name="Denef V.J."/>
            <person name="McMahon K.D."/>
            <person name="Konstantinidis K.T."/>
            <person name="Eloe-Fadrosh E.A."/>
            <person name="Kyrpides N.C."/>
            <person name="Woyke T."/>
        </authorList>
    </citation>
    <scope>NUCLEOTIDE SEQUENCE</scope>
    <source>
        <strain evidence="2">GVMAG-M-3300023184-86</strain>
    </source>
</reference>
<dbReference type="PROSITE" id="PS50088">
    <property type="entry name" value="ANK_REPEAT"/>
    <property type="match status" value="1"/>
</dbReference>
<protein>
    <submittedName>
        <fullName evidence="2">Uncharacterized protein</fullName>
    </submittedName>
</protein>
<dbReference type="PROSITE" id="PS50297">
    <property type="entry name" value="ANK_REP_REGION"/>
    <property type="match status" value="1"/>
</dbReference>